<sequence>MQQWVIWYNLFLSKLKYIDWLGPLALRLYLAPIFIGVGLHKFANWDDMVAWFGNPDWGLGLPAPALMVLLAASAELIGGLALLVGLATRLVAIPLMVTMMVAAGSAHWDNGWFAIAPGDPHTSTAKVLAMVGVPAAERSLENSVGVGERLGAAKALLKRHGNYSWLTEKGGLVILNNGIEFAATYFIMLLMLLFTGPGRWFSLDYWIARRVGPNKL</sequence>
<comment type="similarity">
    <text evidence="2">Belongs to the DoxX family.</text>
</comment>
<dbReference type="PANTHER" id="PTHR33452">
    <property type="entry name" value="OXIDOREDUCTASE CATD-RELATED"/>
    <property type="match status" value="1"/>
</dbReference>
<keyword evidence="5 7" id="KW-1133">Transmembrane helix</keyword>
<dbReference type="Proteomes" id="UP001059934">
    <property type="component" value="Chromosome"/>
</dbReference>
<dbReference type="EMBL" id="CP103416">
    <property type="protein sequence ID" value="UVW34830.1"/>
    <property type="molecule type" value="Genomic_DNA"/>
</dbReference>
<evidence type="ECO:0000256" key="6">
    <source>
        <dbReference type="ARBA" id="ARBA00023136"/>
    </source>
</evidence>
<organism evidence="8 9">
    <name type="scientific">SAR92 clade bacterium H455</name>
    <dbReference type="NCBI Taxonomy" id="2974818"/>
    <lineage>
        <taxon>Bacteria</taxon>
        <taxon>Pseudomonadati</taxon>
        <taxon>Pseudomonadota</taxon>
        <taxon>Gammaproteobacteria</taxon>
        <taxon>Cellvibrionales</taxon>
        <taxon>Porticoccaceae</taxon>
        <taxon>SAR92 clade</taxon>
    </lineage>
</organism>
<evidence type="ECO:0000256" key="3">
    <source>
        <dbReference type="ARBA" id="ARBA00022475"/>
    </source>
</evidence>
<dbReference type="InterPro" id="IPR051907">
    <property type="entry name" value="DoxX-like_oxidoreductase"/>
</dbReference>
<keyword evidence="4 7" id="KW-0812">Transmembrane</keyword>
<evidence type="ECO:0000313" key="9">
    <source>
        <dbReference type="Proteomes" id="UP001059934"/>
    </source>
</evidence>
<feature type="transmembrane region" description="Helical" evidence="7">
    <location>
        <begin position="182"/>
        <end position="201"/>
    </location>
</feature>
<protein>
    <submittedName>
        <fullName evidence="8">DoxX family protein</fullName>
    </submittedName>
</protein>
<reference evidence="8" key="1">
    <citation type="submission" date="2022-08" db="EMBL/GenBank/DDBJ databases">
        <title>Catabolic pathway analysis in culturable SAR92 clade bacteria reveals their overlooked roles in DMSP degradation in coastal seas.</title>
        <authorList>
            <person name="He X."/>
            <person name="Zhang X."/>
            <person name="Zhang Y."/>
        </authorList>
    </citation>
    <scope>NUCLEOTIDE SEQUENCE</scope>
    <source>
        <strain evidence="8">H455</strain>
    </source>
</reference>
<keyword evidence="3" id="KW-1003">Cell membrane</keyword>
<comment type="subcellular location">
    <subcellularLocation>
        <location evidence="1">Cell membrane</location>
        <topology evidence="1">Multi-pass membrane protein</topology>
    </subcellularLocation>
</comment>
<keyword evidence="9" id="KW-1185">Reference proteome</keyword>
<dbReference type="InterPro" id="IPR032808">
    <property type="entry name" value="DoxX"/>
</dbReference>
<evidence type="ECO:0000256" key="4">
    <source>
        <dbReference type="ARBA" id="ARBA00022692"/>
    </source>
</evidence>
<feature type="transmembrane region" description="Helical" evidence="7">
    <location>
        <begin position="20"/>
        <end position="43"/>
    </location>
</feature>
<feature type="transmembrane region" description="Helical" evidence="7">
    <location>
        <begin position="63"/>
        <end position="83"/>
    </location>
</feature>
<gene>
    <name evidence="8" type="ORF">NYF23_12555</name>
</gene>
<evidence type="ECO:0000256" key="5">
    <source>
        <dbReference type="ARBA" id="ARBA00022989"/>
    </source>
</evidence>
<dbReference type="Pfam" id="PF07681">
    <property type="entry name" value="DoxX"/>
    <property type="match status" value="1"/>
</dbReference>
<proteinExistence type="inferred from homology"/>
<evidence type="ECO:0000256" key="2">
    <source>
        <dbReference type="ARBA" id="ARBA00006679"/>
    </source>
</evidence>
<evidence type="ECO:0000256" key="1">
    <source>
        <dbReference type="ARBA" id="ARBA00004651"/>
    </source>
</evidence>
<evidence type="ECO:0000313" key="8">
    <source>
        <dbReference type="EMBL" id="UVW34830.1"/>
    </source>
</evidence>
<keyword evidence="6 7" id="KW-0472">Membrane</keyword>
<dbReference type="PANTHER" id="PTHR33452:SF19">
    <property type="entry name" value="DOXX FAMILY PROTEIN"/>
    <property type="match status" value="1"/>
</dbReference>
<feature type="transmembrane region" description="Helical" evidence="7">
    <location>
        <begin position="90"/>
        <end position="108"/>
    </location>
</feature>
<name>A0ABY5TN96_9GAMM</name>
<evidence type="ECO:0000256" key="7">
    <source>
        <dbReference type="SAM" id="Phobius"/>
    </source>
</evidence>
<accession>A0ABY5TN96</accession>